<keyword evidence="3" id="KW-1185">Reference proteome</keyword>
<feature type="compositionally biased region" description="Basic residues" evidence="1">
    <location>
        <begin position="88"/>
        <end position="98"/>
    </location>
</feature>
<feature type="region of interest" description="Disordered" evidence="1">
    <location>
        <begin position="33"/>
        <end position="52"/>
    </location>
</feature>
<protein>
    <submittedName>
        <fullName evidence="2">Uncharacterized protein</fullName>
    </submittedName>
</protein>
<evidence type="ECO:0000313" key="2">
    <source>
        <dbReference type="EMBL" id="QRJ65811.1"/>
    </source>
</evidence>
<sequence length="134" mass="14571">MFVITIARTLPAHCRTPSRPAKVLLHKGISSATAAGDAPGQAPSAGTMSVQSMLQRTKNLPGMPPAGQRHRPPEGPGASRARYNSKLSARRRTGRRHRTALTRIALKMEAEQLNSIANRLADLAQRSGELRRYL</sequence>
<reference evidence="2" key="1">
    <citation type="submission" date="2020-11" db="EMBL/GenBank/DDBJ databases">
        <title>Azospira restricta DSM 18626 genome sequence.</title>
        <authorList>
            <person name="Moe W.M."/>
        </authorList>
    </citation>
    <scope>NUCLEOTIDE SEQUENCE</scope>
    <source>
        <strain evidence="2">DSM 18626</strain>
    </source>
</reference>
<dbReference type="RefSeq" id="WP_203389313.1">
    <property type="nucleotide sequence ID" value="NZ_CP064781.1"/>
</dbReference>
<dbReference type="EMBL" id="CP064781">
    <property type="protein sequence ID" value="QRJ65811.1"/>
    <property type="molecule type" value="Genomic_DNA"/>
</dbReference>
<dbReference type="KEGG" id="ares:IWH25_11785"/>
<name>A0A974Y606_9RHOO</name>
<feature type="region of interest" description="Disordered" evidence="1">
    <location>
        <begin position="57"/>
        <end position="98"/>
    </location>
</feature>
<evidence type="ECO:0000256" key="1">
    <source>
        <dbReference type="SAM" id="MobiDB-lite"/>
    </source>
</evidence>
<dbReference type="AlphaFoldDB" id="A0A974Y606"/>
<organism evidence="2 3">
    <name type="scientific">Azospira restricta</name>
    <dbReference type="NCBI Taxonomy" id="404405"/>
    <lineage>
        <taxon>Bacteria</taxon>
        <taxon>Pseudomonadati</taxon>
        <taxon>Pseudomonadota</taxon>
        <taxon>Betaproteobacteria</taxon>
        <taxon>Rhodocyclales</taxon>
        <taxon>Rhodocyclaceae</taxon>
        <taxon>Azospira</taxon>
    </lineage>
</organism>
<proteinExistence type="predicted"/>
<dbReference type="Proteomes" id="UP000663444">
    <property type="component" value="Chromosome"/>
</dbReference>
<accession>A0A974Y606</accession>
<evidence type="ECO:0000313" key="3">
    <source>
        <dbReference type="Proteomes" id="UP000663444"/>
    </source>
</evidence>
<gene>
    <name evidence="2" type="ORF">IWH25_11785</name>
</gene>